<dbReference type="PRINTS" id="PR01758">
    <property type="entry name" value="CAPSULEPROTB"/>
</dbReference>
<proteinExistence type="predicted"/>
<dbReference type="InterPro" id="IPR008337">
    <property type="entry name" value="Capsule_biosynth_CapB"/>
</dbReference>
<dbReference type="SUPFAM" id="SSF53623">
    <property type="entry name" value="MurD-like peptide ligases, catalytic domain"/>
    <property type="match status" value="1"/>
</dbReference>
<keyword evidence="3" id="KW-1185">Reference proteome</keyword>
<dbReference type="Proteomes" id="UP000318538">
    <property type="component" value="Chromosome"/>
</dbReference>
<dbReference type="Gene3D" id="3.40.1190.10">
    <property type="entry name" value="Mur-like, catalytic domain"/>
    <property type="match status" value="1"/>
</dbReference>
<evidence type="ECO:0000313" key="3">
    <source>
        <dbReference type="Proteomes" id="UP000318538"/>
    </source>
</evidence>
<sequence>MDNAIIPPSSKLFSKRLSGRYLIGARTWRLPHVDYSRLAKVSNKHLMDGSLALLGTTGTLIGLGALESLVHQRRLHTIPLRIHVNGTRGKSSVTRLIAAGLRSGGVRTCAKTTGTLARMILPDGSEYPVFRPARANVIEQIRIVRAAAEAESEALVMECMALVPYLQWLCEFRLVHATHAVITNARADHLDVMGPTEHDVALALLGMVPKNGKLYTAERRHLETFRHVCDERQTELIAVTEDEVNAITPLELSQFSFIEHAENVALALRLLKDLNVERSKALQGMWAATPDPGIMTVAEIDFFGREIVFVNGFAANDPESTERIWDMACDRYEQIRKRIIIFNCRFDRPDRSKQLAEVCAQWRPADHYILIGSGTYIFAKYATAAGLDPRKLVMAEDDSPQEIFEKAVELGGRSSMVMGMMNIGGIGLEIVRYFRNRSHVGEKAF</sequence>
<accession>A0A517NG73</accession>
<protein>
    <submittedName>
        <fullName evidence="2">Capsule biosynthesis protein CapB</fullName>
    </submittedName>
</protein>
<feature type="domain" description="Mur ligase central" evidence="1">
    <location>
        <begin position="84"/>
        <end position="198"/>
    </location>
</feature>
<dbReference type="Pfam" id="PF08245">
    <property type="entry name" value="Mur_ligase_M"/>
    <property type="match status" value="1"/>
</dbReference>
<dbReference type="InterPro" id="IPR013221">
    <property type="entry name" value="Mur_ligase_cen"/>
</dbReference>
<evidence type="ECO:0000259" key="1">
    <source>
        <dbReference type="Pfam" id="PF08245"/>
    </source>
</evidence>
<dbReference type="KEGG" id="rlc:K227x_45450"/>
<dbReference type="InterPro" id="IPR036565">
    <property type="entry name" value="Mur-like_cat_sf"/>
</dbReference>
<dbReference type="PANTHER" id="PTHR43445">
    <property type="entry name" value="UDP-N-ACETYLMURAMATE--L-ALANINE LIGASE-RELATED"/>
    <property type="match status" value="1"/>
</dbReference>
<dbReference type="GO" id="GO:0045227">
    <property type="term" value="P:capsule polysaccharide biosynthetic process"/>
    <property type="evidence" value="ECO:0007669"/>
    <property type="project" value="InterPro"/>
</dbReference>
<reference evidence="2 3" key="1">
    <citation type="submission" date="2019-02" db="EMBL/GenBank/DDBJ databases">
        <title>Deep-cultivation of Planctomycetes and their phenomic and genomic characterization uncovers novel biology.</title>
        <authorList>
            <person name="Wiegand S."/>
            <person name="Jogler M."/>
            <person name="Boedeker C."/>
            <person name="Pinto D."/>
            <person name="Vollmers J."/>
            <person name="Rivas-Marin E."/>
            <person name="Kohn T."/>
            <person name="Peeters S.H."/>
            <person name="Heuer A."/>
            <person name="Rast P."/>
            <person name="Oberbeckmann S."/>
            <person name="Bunk B."/>
            <person name="Jeske O."/>
            <person name="Meyerdierks A."/>
            <person name="Storesund J.E."/>
            <person name="Kallscheuer N."/>
            <person name="Luecker S."/>
            <person name="Lage O.M."/>
            <person name="Pohl T."/>
            <person name="Merkel B.J."/>
            <person name="Hornburger P."/>
            <person name="Mueller R.-W."/>
            <person name="Bruemmer F."/>
            <person name="Labrenz M."/>
            <person name="Spormann A.M."/>
            <person name="Op den Camp H."/>
            <person name="Overmann J."/>
            <person name="Amann R."/>
            <person name="Jetten M.S.M."/>
            <person name="Mascher T."/>
            <person name="Medema M.H."/>
            <person name="Devos D.P."/>
            <person name="Kaster A.-K."/>
            <person name="Ovreas L."/>
            <person name="Rohde M."/>
            <person name="Galperin M.Y."/>
            <person name="Jogler C."/>
        </authorList>
    </citation>
    <scope>NUCLEOTIDE SEQUENCE [LARGE SCALE GENOMIC DNA]</scope>
    <source>
        <strain evidence="2 3">K22_7</strain>
    </source>
</reference>
<name>A0A517NG73_9BACT</name>
<dbReference type="EMBL" id="CP036525">
    <property type="protein sequence ID" value="QDT06137.1"/>
    <property type="molecule type" value="Genomic_DNA"/>
</dbReference>
<gene>
    <name evidence="2" type="primary">capB_2</name>
    <name evidence="2" type="ORF">K227x_45450</name>
</gene>
<evidence type="ECO:0000313" key="2">
    <source>
        <dbReference type="EMBL" id="QDT06137.1"/>
    </source>
</evidence>
<dbReference type="GO" id="GO:0005524">
    <property type="term" value="F:ATP binding"/>
    <property type="evidence" value="ECO:0007669"/>
    <property type="project" value="InterPro"/>
</dbReference>
<dbReference type="PANTHER" id="PTHR43445:SF1">
    <property type="entry name" value="PGA SYNTHASE CAPB"/>
    <property type="match status" value="1"/>
</dbReference>
<dbReference type="AlphaFoldDB" id="A0A517NG73"/>
<dbReference type="NCBIfam" id="TIGR04012">
    <property type="entry name" value="poly_gGlu_PgsB"/>
    <property type="match status" value="1"/>
</dbReference>
<organism evidence="2 3">
    <name type="scientific">Rubripirellula lacrimiformis</name>
    <dbReference type="NCBI Taxonomy" id="1930273"/>
    <lineage>
        <taxon>Bacteria</taxon>
        <taxon>Pseudomonadati</taxon>
        <taxon>Planctomycetota</taxon>
        <taxon>Planctomycetia</taxon>
        <taxon>Pirellulales</taxon>
        <taxon>Pirellulaceae</taxon>
        <taxon>Rubripirellula</taxon>
    </lineage>
</organism>
<dbReference type="InterPro" id="IPR050061">
    <property type="entry name" value="MurCDEF_pg_biosynth"/>
</dbReference>
<dbReference type="GO" id="GO:0016020">
    <property type="term" value="C:membrane"/>
    <property type="evidence" value="ECO:0007669"/>
    <property type="project" value="InterPro"/>
</dbReference>
<dbReference type="GO" id="GO:0016881">
    <property type="term" value="F:acid-amino acid ligase activity"/>
    <property type="evidence" value="ECO:0007669"/>
    <property type="project" value="InterPro"/>
</dbReference>